<reference evidence="2 3" key="1">
    <citation type="submission" date="2017-11" db="EMBL/GenBank/DDBJ databases">
        <title>De novo assembly and phasing of dikaryotic genomes from two isolates of Puccinia coronata f. sp. avenae, the causal agent of oat crown rust.</title>
        <authorList>
            <person name="Miller M.E."/>
            <person name="Zhang Y."/>
            <person name="Omidvar V."/>
            <person name="Sperschneider J."/>
            <person name="Schwessinger B."/>
            <person name="Raley C."/>
            <person name="Palmer J.M."/>
            <person name="Garnica D."/>
            <person name="Upadhyaya N."/>
            <person name="Rathjen J."/>
            <person name="Taylor J.M."/>
            <person name="Park R.F."/>
            <person name="Dodds P.N."/>
            <person name="Hirsch C.D."/>
            <person name="Kianian S.F."/>
            <person name="Figueroa M."/>
        </authorList>
    </citation>
    <scope>NUCLEOTIDE SEQUENCE [LARGE SCALE GENOMIC DNA]</scope>
    <source>
        <strain evidence="2">12NC29</strain>
    </source>
</reference>
<evidence type="ECO:0000313" key="2">
    <source>
        <dbReference type="EMBL" id="PLW25432.1"/>
    </source>
</evidence>
<proteinExistence type="predicted"/>
<dbReference type="EMBL" id="PGCJ01000617">
    <property type="protein sequence ID" value="PLW25432.1"/>
    <property type="molecule type" value="Genomic_DNA"/>
</dbReference>
<feature type="region of interest" description="Disordered" evidence="1">
    <location>
        <begin position="46"/>
        <end position="87"/>
    </location>
</feature>
<comment type="caution">
    <text evidence="2">The sequence shown here is derived from an EMBL/GenBank/DDBJ whole genome shotgun (WGS) entry which is preliminary data.</text>
</comment>
<evidence type="ECO:0000313" key="3">
    <source>
        <dbReference type="Proteomes" id="UP000235388"/>
    </source>
</evidence>
<name>A0A2N5TIV7_9BASI</name>
<evidence type="ECO:0000256" key="1">
    <source>
        <dbReference type="SAM" id="MobiDB-lite"/>
    </source>
</evidence>
<protein>
    <submittedName>
        <fullName evidence="2">Uncharacterized protein</fullName>
    </submittedName>
</protein>
<feature type="compositionally biased region" description="Low complexity" evidence="1">
    <location>
        <begin position="46"/>
        <end position="56"/>
    </location>
</feature>
<dbReference type="AlphaFoldDB" id="A0A2N5TIV7"/>
<gene>
    <name evidence="2" type="ORF">PCANC_28698</name>
</gene>
<dbReference type="Proteomes" id="UP000235388">
    <property type="component" value="Unassembled WGS sequence"/>
</dbReference>
<organism evidence="2 3">
    <name type="scientific">Puccinia coronata f. sp. avenae</name>
    <dbReference type="NCBI Taxonomy" id="200324"/>
    <lineage>
        <taxon>Eukaryota</taxon>
        <taxon>Fungi</taxon>
        <taxon>Dikarya</taxon>
        <taxon>Basidiomycota</taxon>
        <taxon>Pucciniomycotina</taxon>
        <taxon>Pucciniomycetes</taxon>
        <taxon>Pucciniales</taxon>
        <taxon>Pucciniaceae</taxon>
        <taxon>Puccinia</taxon>
    </lineage>
</organism>
<sequence>MSTRKTNPGIPVPITDPEAILRAARAEQRRIKRVAAHHTSEAAACRAAWARRQAAASPCTKENTPPPAPLTPITEGASPSPLSFPHRCQQCQHLTSPIPPHPSRFPLTGQTPRHNPWTPPIILPHRREHPYPPLTLWHPHPINLTPKTKGTIF</sequence>
<keyword evidence="3" id="KW-1185">Reference proteome</keyword>
<accession>A0A2N5TIV7</accession>